<dbReference type="GO" id="GO:0046872">
    <property type="term" value="F:metal ion binding"/>
    <property type="evidence" value="ECO:0007669"/>
    <property type="project" value="UniProtKB-KW"/>
</dbReference>
<evidence type="ECO:0000313" key="5">
    <source>
        <dbReference type="EMBL" id="MBB3836666.1"/>
    </source>
</evidence>
<dbReference type="Gene3D" id="2.160.20.10">
    <property type="entry name" value="Single-stranded right-handed beta-helix, Pectin lyase-like"/>
    <property type="match status" value="1"/>
</dbReference>
<dbReference type="EMBL" id="JACIBY010000001">
    <property type="protein sequence ID" value="MBB3836666.1"/>
    <property type="molecule type" value="Genomic_DNA"/>
</dbReference>
<dbReference type="InterPro" id="IPR012334">
    <property type="entry name" value="Pectin_lyas_fold"/>
</dbReference>
<proteinExistence type="predicted"/>
<dbReference type="InterPro" id="IPR052063">
    <property type="entry name" value="Polysaccharide_Lyase_1"/>
</dbReference>
<dbReference type="GO" id="GO:0045490">
    <property type="term" value="P:pectin catabolic process"/>
    <property type="evidence" value="ECO:0007669"/>
    <property type="project" value="UniProtKB-UniPathway"/>
</dbReference>
<dbReference type="PANTHER" id="PTHR42970:SF1">
    <property type="entry name" value="PECTATE LYASE C-RELATED"/>
    <property type="match status" value="1"/>
</dbReference>
<dbReference type="Pfam" id="PF18962">
    <property type="entry name" value="Por_Secre_tail"/>
    <property type="match status" value="1"/>
</dbReference>
<comment type="caution">
    <text evidence="5">The sequence shown here is derived from an EMBL/GenBank/DDBJ whole genome shotgun (WGS) entry which is preliminary data.</text>
</comment>
<dbReference type="Proteomes" id="UP000541352">
    <property type="component" value="Unassembled WGS sequence"/>
</dbReference>
<dbReference type="InterPro" id="IPR011050">
    <property type="entry name" value="Pectin_lyase_fold/virulence"/>
</dbReference>
<dbReference type="PRINTS" id="PR00807">
    <property type="entry name" value="AMBALLERGEN"/>
</dbReference>
<keyword evidence="1" id="KW-0479">Metal-binding</keyword>
<protein>
    <recommendedName>
        <fullName evidence="4">Secretion system C-terminal sorting domain-containing protein</fullName>
    </recommendedName>
</protein>
<evidence type="ECO:0000256" key="1">
    <source>
        <dbReference type="ARBA" id="ARBA00022723"/>
    </source>
</evidence>
<dbReference type="InterPro" id="IPR018082">
    <property type="entry name" value="AmbAllergen"/>
</dbReference>
<evidence type="ECO:0000313" key="6">
    <source>
        <dbReference type="Proteomes" id="UP000541352"/>
    </source>
</evidence>
<reference evidence="5 6" key="1">
    <citation type="submission" date="2020-08" db="EMBL/GenBank/DDBJ databases">
        <title>Genomic Encyclopedia of Type Strains, Phase IV (KMG-IV): sequencing the most valuable type-strain genomes for metagenomic binning, comparative biology and taxonomic classification.</title>
        <authorList>
            <person name="Goeker M."/>
        </authorList>
    </citation>
    <scope>NUCLEOTIDE SEQUENCE [LARGE SCALE GENOMIC DNA]</scope>
    <source>
        <strain evidence="5 6">DSM 17976</strain>
    </source>
</reference>
<dbReference type="AlphaFoldDB" id="A0A7W5ZJ21"/>
<keyword evidence="2" id="KW-0732">Signal</keyword>
<feature type="domain" description="Secretion system C-terminal sorting" evidence="4">
    <location>
        <begin position="500"/>
        <end position="573"/>
    </location>
</feature>
<dbReference type="InterPro" id="IPR026444">
    <property type="entry name" value="Secre_tail"/>
</dbReference>
<organism evidence="5 6">
    <name type="scientific">Runella defluvii</name>
    <dbReference type="NCBI Taxonomy" id="370973"/>
    <lineage>
        <taxon>Bacteria</taxon>
        <taxon>Pseudomonadati</taxon>
        <taxon>Bacteroidota</taxon>
        <taxon>Cytophagia</taxon>
        <taxon>Cytophagales</taxon>
        <taxon>Spirosomataceae</taxon>
        <taxon>Runella</taxon>
    </lineage>
</organism>
<name>A0A7W5ZJ21_9BACT</name>
<dbReference type="RefSeq" id="WP_183971426.1">
    <property type="nucleotide sequence ID" value="NZ_JACIBY010000001.1"/>
</dbReference>
<keyword evidence="6" id="KW-1185">Reference proteome</keyword>
<dbReference type="NCBIfam" id="TIGR04183">
    <property type="entry name" value="Por_Secre_tail"/>
    <property type="match status" value="1"/>
</dbReference>
<keyword evidence="3" id="KW-0325">Glycoprotein</keyword>
<evidence type="ECO:0000259" key="4">
    <source>
        <dbReference type="Pfam" id="PF18962"/>
    </source>
</evidence>
<dbReference type="PANTHER" id="PTHR42970">
    <property type="entry name" value="PECTATE LYASE C-RELATED"/>
    <property type="match status" value="1"/>
</dbReference>
<gene>
    <name evidence="5" type="ORF">FHS57_000648</name>
</gene>
<sequence length="575" mass="62818">MQKLLLSIAFIVGVLWQSLAQTIPSFPGAEGFGAVATGGRGGNVYYVTNLNCSGPGSLQNGLNQAGAKYILFKVSGVIPCAAEVFKGDVTIAGQTSPAGIIVRGIILDEIYEQNTNSRNVIIRHLRSRPKPTQTLPSQGYVLDDGLRLDGASNVIVDHCSFANAIDESVQISHSRNITIQNSMLSETLGEHFHLGGMLVNYSRADHPQDNISIHHNVWNRIGGRFPELSCESPFCSSAPLNIEITSNLFWDQQIQTWYNACTSGGSDCTNFRLNLNFTNNYSVVRSTYNGPLASADFLSNASNRLFVSGNRLNRYAQYSDYQLFYCCNDFNTNAPNTSLGTAQRLTMRHSFPLITPTTATDLPMYATKNVGAFPRDPMDRRLLASIASNTIASQAINGTDYFNDAFLLDTAPPPPVDTDNDGMPNDWETANGLNPSVQDHNGTQLSKKFTGVEGYTNLECYLNELSDKLVGQTSVVVIPPSTTITGIELTPSEWISATVSPNPAESGIVVKVTGQTGSPWRFELLDALGRVVLQENNISTREKSSTLPRLLPNGTYTIRIYLDNQTYSQKVVVLR</sequence>
<dbReference type="SUPFAM" id="SSF51126">
    <property type="entry name" value="Pectin lyase-like"/>
    <property type="match status" value="1"/>
</dbReference>
<dbReference type="UniPathway" id="UPA00545">
    <property type="reaction ID" value="UER00824"/>
</dbReference>
<evidence type="ECO:0000256" key="3">
    <source>
        <dbReference type="ARBA" id="ARBA00023180"/>
    </source>
</evidence>
<accession>A0A7W5ZJ21</accession>
<evidence type="ECO:0000256" key="2">
    <source>
        <dbReference type="ARBA" id="ARBA00022729"/>
    </source>
</evidence>